<dbReference type="GO" id="GO:0005524">
    <property type="term" value="F:ATP binding"/>
    <property type="evidence" value="ECO:0007669"/>
    <property type="project" value="UniProtKB-UniRule"/>
</dbReference>
<dbReference type="KEGG" id="mmai:sS8_2142"/>
<proteinExistence type="inferred from homology"/>
<dbReference type="InterPro" id="IPR027417">
    <property type="entry name" value="P-loop_NTPase"/>
</dbReference>
<evidence type="ECO:0000256" key="1">
    <source>
        <dbReference type="ARBA" id="ARBA00022741"/>
    </source>
</evidence>
<evidence type="ECO:0000259" key="5">
    <source>
        <dbReference type="Pfam" id="PF03668"/>
    </source>
</evidence>
<keyword evidence="2 4" id="KW-0067">ATP-binding</keyword>
<dbReference type="SUPFAM" id="SSF52540">
    <property type="entry name" value="P-loop containing nucleoside triphosphate hydrolases"/>
    <property type="match status" value="1"/>
</dbReference>
<evidence type="ECO:0000313" key="8">
    <source>
        <dbReference type="Proteomes" id="UP000266313"/>
    </source>
</evidence>
<feature type="binding site" evidence="4">
    <location>
        <begin position="24"/>
        <end position="31"/>
    </location>
    <ligand>
        <name>ATP</name>
        <dbReference type="ChEBI" id="CHEBI:30616"/>
    </ligand>
</feature>
<evidence type="ECO:0000256" key="3">
    <source>
        <dbReference type="ARBA" id="ARBA00023134"/>
    </source>
</evidence>
<keyword evidence="1 4" id="KW-0547">Nucleotide-binding</keyword>
<dbReference type="HAMAP" id="MF_00636">
    <property type="entry name" value="RapZ_like"/>
    <property type="match status" value="1"/>
</dbReference>
<dbReference type="Proteomes" id="UP000266313">
    <property type="component" value="Chromosome"/>
</dbReference>
<evidence type="ECO:0000313" key="7">
    <source>
        <dbReference type="EMBL" id="BBA34094.1"/>
    </source>
</evidence>
<dbReference type="Pfam" id="PF22740">
    <property type="entry name" value="PapZ_C"/>
    <property type="match status" value="1"/>
</dbReference>
<dbReference type="EMBL" id="AP017928">
    <property type="protein sequence ID" value="BBA34094.1"/>
    <property type="molecule type" value="Genomic_DNA"/>
</dbReference>
<feature type="binding site" evidence="4">
    <location>
        <begin position="76"/>
        <end position="79"/>
    </location>
    <ligand>
        <name>GTP</name>
        <dbReference type="ChEBI" id="CHEBI:37565"/>
    </ligand>
</feature>
<dbReference type="GO" id="GO:0005525">
    <property type="term" value="F:GTP binding"/>
    <property type="evidence" value="ECO:0007669"/>
    <property type="project" value="UniProtKB-UniRule"/>
</dbReference>
<dbReference type="InterPro" id="IPR053930">
    <property type="entry name" value="RapZ-like_N"/>
</dbReference>
<sequence>MHTRFSDWSGHEQNLAMKLIIVSGLSGSGKSIALETLEDSGYYCIDNLPVSLFESFIRQAVISNPGAFRKTAISIDARNQSASLEQFQQTLELADRFGIECQILFLQAETDTLLKRFSETRRKHPLTDSAHPLSEAIELERKLLEPVASRAHLLIDTTYTNIHQLRELIRGRLGAKQDHLMSLYFLSFGYKNGIPLDADFVFDARCLPNPHWEPSLRSKTGKDSEVIDFLANITEVQSYLDDVAAFLQRWIPRFAAEDRSYLTAAIGCTGGQHRSVYLVEALAERFCTNTYNILVRHRDLIH</sequence>
<accession>A0A250KRC1</accession>
<dbReference type="PANTHER" id="PTHR30448:SF0">
    <property type="entry name" value="RNASE ADAPTER PROTEIN RAPZ"/>
    <property type="match status" value="1"/>
</dbReference>
<organism evidence="7 8">
    <name type="scientific">Methylocaldum marinum</name>
    <dbReference type="NCBI Taxonomy" id="1432792"/>
    <lineage>
        <taxon>Bacteria</taxon>
        <taxon>Pseudomonadati</taxon>
        <taxon>Pseudomonadota</taxon>
        <taxon>Gammaproteobacteria</taxon>
        <taxon>Methylococcales</taxon>
        <taxon>Methylococcaceae</taxon>
        <taxon>Methylocaldum</taxon>
    </lineage>
</organism>
<reference evidence="7 8" key="1">
    <citation type="submission" date="2016-12" db="EMBL/GenBank/DDBJ databases">
        <title>Genome sequencing of Methylocaldum marinum.</title>
        <authorList>
            <person name="Takeuchi M."/>
            <person name="Kamagata Y."/>
            <person name="Hiraoka S."/>
            <person name="Oshima K."/>
            <person name="Hattori M."/>
            <person name="Iwasaki W."/>
        </authorList>
    </citation>
    <scope>NUCLEOTIDE SEQUENCE [LARGE SCALE GENOMIC DNA]</scope>
    <source>
        <strain evidence="7 8">S8</strain>
    </source>
</reference>
<evidence type="ECO:0000256" key="2">
    <source>
        <dbReference type="ARBA" id="ARBA00022840"/>
    </source>
</evidence>
<feature type="domain" description="RapZ C-terminal" evidence="6">
    <location>
        <begin position="181"/>
        <end position="300"/>
    </location>
</feature>
<dbReference type="Pfam" id="PF03668">
    <property type="entry name" value="RapZ-like_N"/>
    <property type="match status" value="1"/>
</dbReference>
<keyword evidence="3 4" id="KW-0342">GTP-binding</keyword>
<evidence type="ECO:0000259" key="6">
    <source>
        <dbReference type="Pfam" id="PF22740"/>
    </source>
</evidence>
<protein>
    <submittedName>
        <fullName evidence="7">UPF0042 nucleotide-binding protein MGMO_55c00170</fullName>
    </submittedName>
</protein>
<dbReference type="Gene3D" id="3.40.50.300">
    <property type="entry name" value="P-loop containing nucleotide triphosphate hydrolases"/>
    <property type="match status" value="1"/>
</dbReference>
<dbReference type="InterPro" id="IPR053931">
    <property type="entry name" value="RapZ_C"/>
</dbReference>
<dbReference type="InterPro" id="IPR005337">
    <property type="entry name" value="RapZ-like"/>
</dbReference>
<name>A0A250KRC1_9GAMM</name>
<feature type="domain" description="RapZ-like N-terminal" evidence="5">
    <location>
        <begin position="17"/>
        <end position="176"/>
    </location>
</feature>
<gene>
    <name evidence="7" type="ORF">sS8_2142</name>
</gene>
<dbReference type="PANTHER" id="PTHR30448">
    <property type="entry name" value="RNASE ADAPTER PROTEIN RAPZ"/>
    <property type="match status" value="1"/>
</dbReference>
<keyword evidence="8" id="KW-1185">Reference proteome</keyword>
<evidence type="ECO:0000256" key="4">
    <source>
        <dbReference type="HAMAP-Rule" id="MF_00636"/>
    </source>
</evidence>
<dbReference type="AlphaFoldDB" id="A0A250KRC1"/>
<dbReference type="PIRSF" id="PIRSF005052">
    <property type="entry name" value="P-loopkin"/>
    <property type="match status" value="1"/>
</dbReference>
<dbReference type="NCBIfam" id="NF003828">
    <property type="entry name" value="PRK05416.1"/>
    <property type="match status" value="1"/>
</dbReference>